<organism evidence="2 3">
    <name type="scientific">Marinomonas sargassi</name>
    <dbReference type="NCBI Taxonomy" id="2984494"/>
    <lineage>
        <taxon>Bacteria</taxon>
        <taxon>Pseudomonadati</taxon>
        <taxon>Pseudomonadota</taxon>
        <taxon>Gammaproteobacteria</taxon>
        <taxon>Oceanospirillales</taxon>
        <taxon>Oceanospirillaceae</taxon>
        <taxon>Marinomonas</taxon>
    </lineage>
</organism>
<name>A0ABT2YV79_9GAMM</name>
<keyword evidence="1" id="KW-0472">Membrane</keyword>
<proteinExistence type="predicted"/>
<sequence length="137" mass="15502">MTSDKRRPKWVWAIFIWFMFGGLTSIYNFYMLLSDMMALPAGVEQPFGAFYFFQAFGVSFLAMIAAAMLFFRIAANRWLFLAILIISTLSTFYSVLSGAIPDGYLLSTSIIILATLGLYGLIARYTFKLVNANYYNG</sequence>
<comment type="caution">
    <text evidence="2">The sequence shown here is derived from an EMBL/GenBank/DDBJ whole genome shotgun (WGS) entry which is preliminary data.</text>
</comment>
<reference evidence="2 3" key="1">
    <citation type="submission" date="2022-10" db="EMBL/GenBank/DDBJ databases">
        <title>Marinomonas transparenta sp. nov. and Marinomonas sargassi sp. nov., isolated from marine alga (Sargassum natans (L.) Gaillon).</title>
        <authorList>
            <person name="Wang Y."/>
        </authorList>
    </citation>
    <scope>NUCLEOTIDE SEQUENCE [LARGE SCALE GENOMIC DNA]</scope>
    <source>
        <strain evidence="2 3">C2222</strain>
    </source>
</reference>
<evidence type="ECO:0000313" key="2">
    <source>
        <dbReference type="EMBL" id="MCV2403791.1"/>
    </source>
</evidence>
<accession>A0ABT2YV79</accession>
<keyword evidence="3" id="KW-1185">Reference proteome</keyword>
<evidence type="ECO:0000313" key="3">
    <source>
        <dbReference type="Proteomes" id="UP001209713"/>
    </source>
</evidence>
<keyword evidence="1" id="KW-0812">Transmembrane</keyword>
<feature type="transmembrane region" description="Helical" evidence="1">
    <location>
        <begin position="12"/>
        <end position="30"/>
    </location>
</feature>
<feature type="transmembrane region" description="Helical" evidence="1">
    <location>
        <begin position="50"/>
        <end position="71"/>
    </location>
</feature>
<feature type="transmembrane region" description="Helical" evidence="1">
    <location>
        <begin position="78"/>
        <end position="97"/>
    </location>
</feature>
<dbReference type="RefSeq" id="WP_263531173.1">
    <property type="nucleotide sequence ID" value="NZ_JAOVZB010000006.1"/>
</dbReference>
<dbReference type="Proteomes" id="UP001209713">
    <property type="component" value="Unassembled WGS sequence"/>
</dbReference>
<feature type="transmembrane region" description="Helical" evidence="1">
    <location>
        <begin position="103"/>
        <end position="122"/>
    </location>
</feature>
<protein>
    <submittedName>
        <fullName evidence="2">Uncharacterized protein</fullName>
    </submittedName>
</protein>
<keyword evidence="1" id="KW-1133">Transmembrane helix</keyword>
<evidence type="ECO:0000256" key="1">
    <source>
        <dbReference type="SAM" id="Phobius"/>
    </source>
</evidence>
<dbReference type="EMBL" id="JAOVZB010000006">
    <property type="protein sequence ID" value="MCV2403791.1"/>
    <property type="molecule type" value="Genomic_DNA"/>
</dbReference>
<gene>
    <name evidence="2" type="ORF">OFY17_13035</name>
</gene>